<gene>
    <name evidence="1" type="ORF">Tci_022458</name>
</gene>
<comment type="caution">
    <text evidence="1">The sequence shown here is derived from an EMBL/GenBank/DDBJ whole genome shotgun (WGS) entry which is preliminary data.</text>
</comment>
<evidence type="ECO:0000313" key="1">
    <source>
        <dbReference type="EMBL" id="GEU50480.1"/>
    </source>
</evidence>
<dbReference type="AlphaFoldDB" id="A0A6L2KP14"/>
<reference evidence="1" key="1">
    <citation type="journal article" date="2019" name="Sci. Rep.">
        <title>Draft genome of Tanacetum cinerariifolium, the natural source of mosquito coil.</title>
        <authorList>
            <person name="Yamashiro T."/>
            <person name="Shiraishi A."/>
            <person name="Satake H."/>
            <person name="Nakayama K."/>
        </authorList>
    </citation>
    <scope>NUCLEOTIDE SEQUENCE</scope>
</reference>
<sequence>MTAILKQFQATPPPAFVKAVEEICVTCGGAHPYYQCLAAGGNTFPELRDNIQGYVAAAAVNYNQGNFGYRPPAVILKKLPEKLGDPGNFLIPCGFNELKYKALADLGANINLMPLFVWKKLADFVIVDYESDPRVSLILGRPFLWTARALIDVHGEEMILRDGDERLTLNMRHDTSSYSSQPQKESINLINICDDSNEDFLEELCARNFQSGNPTFSSHSKLTSPEVKNDVFDPHQVLKPFFPSHIPVEDSNSFLEKSDASLSLPEYETFLNHTEETNSGSTTTHADYSLLKYDSFLFEIEPDQSKLTSVVMKDKLAEPQVHVPDVLTTHLTLMLDSDFIPSDNSLLEFETFYFDIKEKNSGSTTIHVDISLPDLECFNFDFKPDPGELTSIVDSEICKNILSATNANFPPEEDHSPLFAYVVWIFISFLTYPVVPPHLFSFGNEDTIVDPGISNYYFSSLLPNVSHRCETFMKFNVYRKLFNESLMKISSSYCSPMK</sequence>
<dbReference type="PANTHER" id="PTHR33067">
    <property type="entry name" value="RNA-DIRECTED DNA POLYMERASE-RELATED"/>
    <property type="match status" value="1"/>
</dbReference>
<evidence type="ECO:0008006" key="2">
    <source>
        <dbReference type="Google" id="ProtNLM"/>
    </source>
</evidence>
<accession>A0A6L2KP14</accession>
<organism evidence="1">
    <name type="scientific">Tanacetum cinerariifolium</name>
    <name type="common">Dalmatian daisy</name>
    <name type="synonym">Chrysanthemum cinerariifolium</name>
    <dbReference type="NCBI Taxonomy" id="118510"/>
    <lineage>
        <taxon>Eukaryota</taxon>
        <taxon>Viridiplantae</taxon>
        <taxon>Streptophyta</taxon>
        <taxon>Embryophyta</taxon>
        <taxon>Tracheophyta</taxon>
        <taxon>Spermatophyta</taxon>
        <taxon>Magnoliopsida</taxon>
        <taxon>eudicotyledons</taxon>
        <taxon>Gunneridae</taxon>
        <taxon>Pentapetalae</taxon>
        <taxon>asterids</taxon>
        <taxon>campanulids</taxon>
        <taxon>Asterales</taxon>
        <taxon>Asteraceae</taxon>
        <taxon>Asteroideae</taxon>
        <taxon>Anthemideae</taxon>
        <taxon>Anthemidinae</taxon>
        <taxon>Tanacetum</taxon>
    </lineage>
</organism>
<dbReference type="EMBL" id="BKCJ010002720">
    <property type="protein sequence ID" value="GEU50480.1"/>
    <property type="molecule type" value="Genomic_DNA"/>
</dbReference>
<dbReference type="PANTHER" id="PTHR33067:SF9">
    <property type="entry name" value="RNA-DIRECTED DNA POLYMERASE"/>
    <property type="match status" value="1"/>
</dbReference>
<name>A0A6L2KP14_TANCI</name>
<proteinExistence type="predicted"/>
<protein>
    <recommendedName>
        <fullName evidence="2">Reverse transcriptase domain-containing protein</fullName>
    </recommendedName>
</protein>